<accession>A0A9W4TBG0</accession>
<proteinExistence type="predicted"/>
<evidence type="ECO:0000313" key="1">
    <source>
        <dbReference type="EMBL" id="CAI2199678.1"/>
    </source>
</evidence>
<dbReference type="AlphaFoldDB" id="A0A9W4TBG0"/>
<keyword evidence="2" id="KW-1185">Reference proteome</keyword>
<organism evidence="1 2">
    <name type="scientific">Funneliformis geosporum</name>
    <dbReference type="NCBI Taxonomy" id="1117311"/>
    <lineage>
        <taxon>Eukaryota</taxon>
        <taxon>Fungi</taxon>
        <taxon>Fungi incertae sedis</taxon>
        <taxon>Mucoromycota</taxon>
        <taxon>Glomeromycotina</taxon>
        <taxon>Glomeromycetes</taxon>
        <taxon>Glomerales</taxon>
        <taxon>Glomeraceae</taxon>
        <taxon>Funneliformis</taxon>
    </lineage>
</organism>
<dbReference type="EMBL" id="CAMKVN010022012">
    <property type="protein sequence ID" value="CAI2199678.1"/>
    <property type="molecule type" value="Genomic_DNA"/>
</dbReference>
<dbReference type="Proteomes" id="UP001153678">
    <property type="component" value="Unassembled WGS sequence"/>
</dbReference>
<feature type="non-terminal residue" evidence="1">
    <location>
        <position position="63"/>
    </location>
</feature>
<reference evidence="1" key="1">
    <citation type="submission" date="2022-08" db="EMBL/GenBank/DDBJ databases">
        <authorList>
            <person name="Kallberg Y."/>
            <person name="Tangrot J."/>
            <person name="Rosling A."/>
        </authorList>
    </citation>
    <scope>NUCLEOTIDE SEQUENCE</scope>
    <source>
        <strain evidence="1">Wild A</strain>
    </source>
</reference>
<dbReference type="OrthoDB" id="2449751at2759"/>
<sequence length="63" mass="7130">DLLTNLTEILSTFVDVTEDLSESNYITNSICATMLVEINKILKTESTNLSDDQDFNIDEQEDN</sequence>
<comment type="caution">
    <text evidence="1">The sequence shown here is derived from an EMBL/GenBank/DDBJ whole genome shotgun (WGS) entry which is preliminary data.</text>
</comment>
<protein>
    <submittedName>
        <fullName evidence="1">1_t:CDS:1</fullName>
    </submittedName>
</protein>
<gene>
    <name evidence="1" type="ORF">FWILDA_LOCUS19194</name>
</gene>
<name>A0A9W4TBG0_9GLOM</name>
<evidence type="ECO:0000313" key="2">
    <source>
        <dbReference type="Proteomes" id="UP001153678"/>
    </source>
</evidence>
<feature type="non-terminal residue" evidence="1">
    <location>
        <position position="1"/>
    </location>
</feature>